<evidence type="ECO:0000313" key="2">
    <source>
        <dbReference type="EMBL" id="MBV2360007.1"/>
    </source>
</evidence>
<feature type="chain" id="PRO_5046700663" description="DUF1344 domain-containing protein" evidence="1">
    <location>
        <begin position="20"/>
        <end position="85"/>
    </location>
</feature>
<evidence type="ECO:0000313" key="3">
    <source>
        <dbReference type="Proteomes" id="UP001166293"/>
    </source>
</evidence>
<dbReference type="Proteomes" id="UP001166293">
    <property type="component" value="Unassembled WGS sequence"/>
</dbReference>
<comment type="caution">
    <text evidence="2">The sequence shown here is derived from an EMBL/GenBank/DDBJ whole genome shotgun (WGS) entry which is preliminary data.</text>
</comment>
<evidence type="ECO:0008006" key="4">
    <source>
        <dbReference type="Google" id="ProtNLM"/>
    </source>
</evidence>
<proteinExistence type="predicted"/>
<sequence length="85" mass="8908">MRLAIAAALAAFTAMPVLADETTGRILAFDRVEGLIILTDKTVWSLELMAEPPSDLVSGDMVKITYAAAGEDGITAISAIEKVEG</sequence>
<name>A0ABS6N7L1_9RHOB</name>
<keyword evidence="1" id="KW-0732">Signal</keyword>
<reference evidence="2" key="1">
    <citation type="submission" date="2021-06" db="EMBL/GenBank/DDBJ databases">
        <title>Thalassococcus sp. CAU 1522 isolated from sea sand, Republic of Korea.</title>
        <authorList>
            <person name="Kim W."/>
        </authorList>
    </citation>
    <scope>NUCLEOTIDE SEQUENCE</scope>
    <source>
        <strain evidence="2">CAU 1522</strain>
    </source>
</reference>
<evidence type="ECO:0000256" key="1">
    <source>
        <dbReference type="SAM" id="SignalP"/>
    </source>
</evidence>
<dbReference type="RefSeq" id="WP_217777787.1">
    <property type="nucleotide sequence ID" value="NZ_JAHRWL010000001.1"/>
</dbReference>
<protein>
    <recommendedName>
        <fullName evidence="4">DUF1344 domain-containing protein</fullName>
    </recommendedName>
</protein>
<feature type="signal peptide" evidence="1">
    <location>
        <begin position="1"/>
        <end position="19"/>
    </location>
</feature>
<accession>A0ABS6N7L1</accession>
<keyword evidence="3" id="KW-1185">Reference proteome</keyword>
<organism evidence="2 3">
    <name type="scientific">Thalassococcus arenae</name>
    <dbReference type="NCBI Taxonomy" id="2851652"/>
    <lineage>
        <taxon>Bacteria</taxon>
        <taxon>Pseudomonadati</taxon>
        <taxon>Pseudomonadota</taxon>
        <taxon>Alphaproteobacteria</taxon>
        <taxon>Rhodobacterales</taxon>
        <taxon>Roseobacteraceae</taxon>
        <taxon>Thalassococcus</taxon>
    </lineage>
</organism>
<dbReference type="EMBL" id="JAHRWL010000001">
    <property type="protein sequence ID" value="MBV2360007.1"/>
    <property type="molecule type" value="Genomic_DNA"/>
</dbReference>
<gene>
    <name evidence="2" type="ORF">KUH32_09490</name>
</gene>